<feature type="non-terminal residue" evidence="2">
    <location>
        <position position="153"/>
    </location>
</feature>
<dbReference type="Pfam" id="PF01548">
    <property type="entry name" value="DEDD_Tnp_IS110"/>
    <property type="match status" value="1"/>
</dbReference>
<feature type="domain" description="Transposase IS110-like N-terminal" evidence="1">
    <location>
        <begin position="7"/>
        <end position="144"/>
    </location>
</feature>
<organism evidence="2 3">
    <name type="scientific">Berkelbacteria bacterium GW2011_GWA2_38_9</name>
    <dbReference type="NCBI Taxonomy" id="1618334"/>
    <lineage>
        <taxon>Bacteria</taxon>
        <taxon>Candidatus Berkelbacteria</taxon>
    </lineage>
</organism>
<dbReference type="AlphaFoldDB" id="A0A0G0LIJ0"/>
<dbReference type="EMBL" id="LBVO01000047">
    <property type="protein sequence ID" value="KKQ87735.1"/>
    <property type="molecule type" value="Genomic_DNA"/>
</dbReference>
<proteinExistence type="predicted"/>
<dbReference type="InterPro" id="IPR002525">
    <property type="entry name" value="Transp_IS110-like_N"/>
</dbReference>
<dbReference type="PANTHER" id="PTHR33055:SF17">
    <property type="entry name" value="THIRD ORF IN TRANSPOSON ISC1491"/>
    <property type="match status" value="1"/>
</dbReference>
<protein>
    <submittedName>
        <fullName evidence="2">Transposase IS116/IS110/IS902 family protein</fullName>
    </submittedName>
</protein>
<dbReference type="Proteomes" id="UP000033934">
    <property type="component" value="Unassembled WGS sequence"/>
</dbReference>
<dbReference type="GO" id="GO:0006313">
    <property type="term" value="P:DNA transposition"/>
    <property type="evidence" value="ECO:0007669"/>
    <property type="project" value="InterPro"/>
</dbReference>
<dbReference type="InterPro" id="IPR047650">
    <property type="entry name" value="Transpos_IS110"/>
</dbReference>
<dbReference type="GO" id="GO:0003677">
    <property type="term" value="F:DNA binding"/>
    <property type="evidence" value="ECO:0007669"/>
    <property type="project" value="InterPro"/>
</dbReference>
<dbReference type="GO" id="GO:0004803">
    <property type="term" value="F:transposase activity"/>
    <property type="evidence" value="ECO:0007669"/>
    <property type="project" value="InterPro"/>
</dbReference>
<gene>
    <name evidence="2" type="ORF">UT11_C0047G0007</name>
</gene>
<reference evidence="2 3" key="1">
    <citation type="journal article" date="2015" name="Nature">
        <title>rRNA introns, odd ribosomes, and small enigmatic genomes across a large radiation of phyla.</title>
        <authorList>
            <person name="Brown C.T."/>
            <person name="Hug L.A."/>
            <person name="Thomas B.C."/>
            <person name="Sharon I."/>
            <person name="Castelle C.J."/>
            <person name="Singh A."/>
            <person name="Wilkins M.J."/>
            <person name="Williams K.H."/>
            <person name="Banfield J.F."/>
        </authorList>
    </citation>
    <scope>NUCLEOTIDE SEQUENCE [LARGE SCALE GENOMIC DNA]</scope>
</reference>
<evidence type="ECO:0000313" key="3">
    <source>
        <dbReference type="Proteomes" id="UP000033934"/>
    </source>
</evidence>
<dbReference type="PANTHER" id="PTHR33055">
    <property type="entry name" value="TRANSPOSASE FOR INSERTION SEQUENCE ELEMENT IS1111A"/>
    <property type="match status" value="1"/>
</dbReference>
<sequence length="153" mass="16776">MNNSTVLGIDVSKEELVIFNSSSSQIVKVANSVPGLNKLLSSLDQDKSDVVVAIESTGDYSYLAMKFFLKAGFTVKLLNPIVTKKAISSTVRGKKTDKSDAVAIAEMVQLGQGRVISERDLDLTNKALIRTERKLISLRSDLKRIKNSLQMKT</sequence>
<evidence type="ECO:0000259" key="1">
    <source>
        <dbReference type="Pfam" id="PF01548"/>
    </source>
</evidence>
<name>A0A0G0LIJ0_9BACT</name>
<evidence type="ECO:0000313" key="2">
    <source>
        <dbReference type="EMBL" id="KKQ87735.1"/>
    </source>
</evidence>
<accession>A0A0G0LIJ0</accession>
<comment type="caution">
    <text evidence="2">The sequence shown here is derived from an EMBL/GenBank/DDBJ whole genome shotgun (WGS) entry which is preliminary data.</text>
</comment>